<dbReference type="PROSITE" id="PS50222">
    <property type="entry name" value="EF_HAND_2"/>
    <property type="match status" value="1"/>
</dbReference>
<dbReference type="InterPro" id="IPR018247">
    <property type="entry name" value="EF_Hand_1_Ca_BS"/>
</dbReference>
<proteinExistence type="predicted"/>
<dbReference type="SUPFAM" id="SSF47473">
    <property type="entry name" value="EF-hand"/>
    <property type="match status" value="1"/>
</dbReference>
<dbReference type="SMART" id="SM00054">
    <property type="entry name" value="EFh"/>
    <property type="match status" value="1"/>
</dbReference>
<comment type="caution">
    <text evidence="3">The sequence shown here is derived from an EMBL/GenBank/DDBJ whole genome shotgun (WGS) entry which is preliminary data.</text>
</comment>
<dbReference type="GO" id="GO:0005509">
    <property type="term" value="F:calcium ion binding"/>
    <property type="evidence" value="ECO:0007669"/>
    <property type="project" value="InterPro"/>
</dbReference>
<name>A0AA88CU98_FICCA</name>
<dbReference type="InterPro" id="IPR011992">
    <property type="entry name" value="EF-hand-dom_pair"/>
</dbReference>
<dbReference type="EMBL" id="BTGU01000005">
    <property type="protein sequence ID" value="GMN35198.1"/>
    <property type="molecule type" value="Genomic_DNA"/>
</dbReference>
<dbReference type="Gene3D" id="1.10.238.10">
    <property type="entry name" value="EF-hand"/>
    <property type="match status" value="1"/>
</dbReference>
<sequence>MVRNIKYVAPNLKPKDTPVPLTNDQLAAIFRSYDADNDGQLSVDELKAAFEYLGSHFSYYRAIMARYKADKDKDGKINLSNDELSELVQYAHSCGYKVKACEVANKY</sequence>
<keyword evidence="1" id="KW-0106">Calcium</keyword>
<evidence type="ECO:0000313" key="3">
    <source>
        <dbReference type="EMBL" id="GMN35198.1"/>
    </source>
</evidence>
<keyword evidence="4" id="KW-1185">Reference proteome</keyword>
<accession>A0AA88CU98</accession>
<dbReference type="Proteomes" id="UP001187192">
    <property type="component" value="Unassembled WGS sequence"/>
</dbReference>
<protein>
    <recommendedName>
        <fullName evidence="2">EF-hand domain-containing protein</fullName>
    </recommendedName>
</protein>
<gene>
    <name evidence="3" type="ORF">TIFTF001_005148</name>
</gene>
<dbReference type="CDD" id="cd00051">
    <property type="entry name" value="EFh"/>
    <property type="match status" value="1"/>
</dbReference>
<reference evidence="3" key="1">
    <citation type="submission" date="2023-07" db="EMBL/GenBank/DDBJ databases">
        <title>draft genome sequence of fig (Ficus carica).</title>
        <authorList>
            <person name="Takahashi T."/>
            <person name="Nishimura K."/>
        </authorList>
    </citation>
    <scope>NUCLEOTIDE SEQUENCE</scope>
</reference>
<dbReference type="AlphaFoldDB" id="A0AA88CU98"/>
<dbReference type="Pfam" id="PF13499">
    <property type="entry name" value="EF-hand_7"/>
    <property type="match status" value="1"/>
</dbReference>
<organism evidence="3 4">
    <name type="scientific">Ficus carica</name>
    <name type="common">Common fig</name>
    <dbReference type="NCBI Taxonomy" id="3494"/>
    <lineage>
        <taxon>Eukaryota</taxon>
        <taxon>Viridiplantae</taxon>
        <taxon>Streptophyta</taxon>
        <taxon>Embryophyta</taxon>
        <taxon>Tracheophyta</taxon>
        <taxon>Spermatophyta</taxon>
        <taxon>Magnoliopsida</taxon>
        <taxon>eudicotyledons</taxon>
        <taxon>Gunneridae</taxon>
        <taxon>Pentapetalae</taxon>
        <taxon>rosids</taxon>
        <taxon>fabids</taxon>
        <taxon>Rosales</taxon>
        <taxon>Moraceae</taxon>
        <taxon>Ficeae</taxon>
        <taxon>Ficus</taxon>
    </lineage>
</organism>
<dbReference type="InterPro" id="IPR002048">
    <property type="entry name" value="EF_hand_dom"/>
</dbReference>
<feature type="domain" description="EF-hand" evidence="2">
    <location>
        <begin position="21"/>
        <end position="56"/>
    </location>
</feature>
<evidence type="ECO:0000256" key="1">
    <source>
        <dbReference type="ARBA" id="ARBA00022837"/>
    </source>
</evidence>
<dbReference type="PROSITE" id="PS00018">
    <property type="entry name" value="EF_HAND_1"/>
    <property type="match status" value="1"/>
</dbReference>
<evidence type="ECO:0000259" key="2">
    <source>
        <dbReference type="PROSITE" id="PS50222"/>
    </source>
</evidence>
<evidence type="ECO:0000313" key="4">
    <source>
        <dbReference type="Proteomes" id="UP001187192"/>
    </source>
</evidence>